<protein>
    <submittedName>
        <fullName evidence="3">Uncharacterized protein</fullName>
    </submittedName>
</protein>
<organism evidence="3">
    <name type="scientific">Euplotes crassus</name>
    <dbReference type="NCBI Taxonomy" id="5936"/>
    <lineage>
        <taxon>Eukaryota</taxon>
        <taxon>Sar</taxon>
        <taxon>Alveolata</taxon>
        <taxon>Ciliophora</taxon>
        <taxon>Intramacronucleata</taxon>
        <taxon>Spirotrichea</taxon>
        <taxon>Hypotrichia</taxon>
        <taxon>Euplotida</taxon>
        <taxon>Euplotidae</taxon>
        <taxon>Moneuplotes</taxon>
    </lineage>
</organism>
<accession>A0A7S3KH18</accession>
<keyword evidence="1" id="KW-0378">Hydrolase</keyword>
<dbReference type="PANTHER" id="PTHR11247">
    <property type="entry name" value="PALMITOYL-PROTEIN THIOESTERASE/DOLICHYLDIPHOSPHATASE 1"/>
    <property type="match status" value="1"/>
</dbReference>
<name>A0A7S3KH18_EUPCR</name>
<dbReference type="EMBL" id="HBIK01015635">
    <property type="protein sequence ID" value="CAE0382450.1"/>
    <property type="molecule type" value="Transcribed_RNA"/>
</dbReference>
<reference evidence="3" key="1">
    <citation type="submission" date="2021-01" db="EMBL/GenBank/DDBJ databases">
        <authorList>
            <person name="Corre E."/>
            <person name="Pelletier E."/>
            <person name="Niang G."/>
            <person name="Scheremetjew M."/>
            <person name="Finn R."/>
            <person name="Kale V."/>
            <person name="Holt S."/>
            <person name="Cochrane G."/>
            <person name="Meng A."/>
            <person name="Brown T."/>
            <person name="Cohen L."/>
        </authorList>
    </citation>
    <scope>NUCLEOTIDE SEQUENCE</scope>
    <source>
        <strain evidence="3">CT5</strain>
    </source>
</reference>
<keyword evidence="2" id="KW-0732">Signal</keyword>
<dbReference type="InterPro" id="IPR029058">
    <property type="entry name" value="AB_hydrolase_fold"/>
</dbReference>
<evidence type="ECO:0000256" key="2">
    <source>
        <dbReference type="SAM" id="SignalP"/>
    </source>
</evidence>
<dbReference type="GO" id="GO:0005764">
    <property type="term" value="C:lysosome"/>
    <property type="evidence" value="ECO:0007669"/>
    <property type="project" value="TreeGrafter"/>
</dbReference>
<dbReference type="Pfam" id="PF02089">
    <property type="entry name" value="Palm_thioest"/>
    <property type="match status" value="1"/>
</dbReference>
<feature type="chain" id="PRO_5031293808" evidence="2">
    <location>
        <begin position="19"/>
        <end position="330"/>
    </location>
</feature>
<gene>
    <name evidence="3" type="ORF">ECRA1380_LOCUS7412</name>
</gene>
<dbReference type="SUPFAM" id="SSF53474">
    <property type="entry name" value="alpha/beta-Hydrolases"/>
    <property type="match status" value="1"/>
</dbReference>
<dbReference type="GO" id="GO:0016790">
    <property type="term" value="F:thiolester hydrolase activity"/>
    <property type="evidence" value="ECO:0007669"/>
    <property type="project" value="TreeGrafter"/>
</dbReference>
<feature type="signal peptide" evidence="2">
    <location>
        <begin position="1"/>
        <end position="18"/>
    </location>
</feature>
<evidence type="ECO:0000256" key="1">
    <source>
        <dbReference type="ARBA" id="ARBA00022801"/>
    </source>
</evidence>
<dbReference type="PANTHER" id="PTHR11247:SF8">
    <property type="entry name" value="PALMITOYL-PROTEIN THIOESTERASE 1"/>
    <property type="match status" value="1"/>
</dbReference>
<dbReference type="Gene3D" id="3.40.50.1820">
    <property type="entry name" value="alpha/beta hydrolase"/>
    <property type="match status" value="1"/>
</dbReference>
<dbReference type="AlphaFoldDB" id="A0A7S3KH18"/>
<evidence type="ECO:0000313" key="3">
    <source>
        <dbReference type="EMBL" id="CAE0382450.1"/>
    </source>
</evidence>
<proteinExistence type="predicted"/>
<sequence>MKIITVLLFLTIANLCYASSWQEELLRPKYESTYAESVASNDYFNMEKHREEAFSSGFQTKIPSAPVLVLEPMQHACQFRIYNYIGQVLNTYSRCIEVATDEWWIINKPYDISRHGEDLCKQVQSDEVFKNGNFSIISFSDGGMLARYLIEYCHFDQPIRNVVTMGAPLNGVSAISHQKRSSLFGSIFDWIVDRLIKYEFMDRFIIAADYWRDPRNVDGYLHYSRFLAEANNEVNFDEDRKDAWMHINHGLFVKWEDDTTIIPKESSHWAIYDQHFEVIDRHDTILFQQDLIGLQTLEKNEQTSYITLPGDHLKFNFTQINDLILPTLRM</sequence>